<dbReference type="InterPro" id="IPR040632">
    <property type="entry name" value="Sulfotransfer_4"/>
</dbReference>
<reference evidence="1" key="1">
    <citation type="journal article" date="2021" name="Nat. Commun.">
        <title>Genetic determinants of endophytism in the Arabidopsis root mycobiome.</title>
        <authorList>
            <person name="Mesny F."/>
            <person name="Miyauchi S."/>
            <person name="Thiergart T."/>
            <person name="Pickel B."/>
            <person name="Atanasova L."/>
            <person name="Karlsson M."/>
            <person name="Huettel B."/>
            <person name="Barry K.W."/>
            <person name="Haridas S."/>
            <person name="Chen C."/>
            <person name="Bauer D."/>
            <person name="Andreopoulos W."/>
            <person name="Pangilinan J."/>
            <person name="LaButti K."/>
            <person name="Riley R."/>
            <person name="Lipzen A."/>
            <person name="Clum A."/>
            <person name="Drula E."/>
            <person name="Henrissat B."/>
            <person name="Kohler A."/>
            <person name="Grigoriev I.V."/>
            <person name="Martin F.M."/>
            <person name="Hacquard S."/>
        </authorList>
    </citation>
    <scope>NUCLEOTIDE SEQUENCE</scope>
    <source>
        <strain evidence="1">MPI-CAGE-AT-0147</strain>
    </source>
</reference>
<evidence type="ECO:0000313" key="2">
    <source>
        <dbReference type="Proteomes" id="UP000738349"/>
    </source>
</evidence>
<sequence length="224" mass="24987">MQILVLGLPRTGTQSLADALEQLGISPVYHMREVGKQGHAELWMDALDAKTNNLPWTRAQFDQMLSGFQAAADYPAAIFPAELLEAYPEAAVILSVRSNEDAWLSSMSLTLIHHHHASQRSSATHKQLSPVASLALRYHKACWDDDFAKNGRALYQEHNAKVRQLAIDRRFLEYQPGQGWAPLCEFLGVPVPEGISYPRSDDWAEYKKKVEEELRASGGTDSAT</sequence>
<keyword evidence="2" id="KW-1185">Reference proteome</keyword>
<comment type="caution">
    <text evidence="1">The sequence shown here is derived from an EMBL/GenBank/DDBJ whole genome shotgun (WGS) entry which is preliminary data.</text>
</comment>
<dbReference type="PANTHER" id="PTHR36978:SF4">
    <property type="entry name" value="P-LOOP CONTAINING NUCLEOSIDE TRIPHOSPHATE HYDROLASE PROTEIN"/>
    <property type="match status" value="1"/>
</dbReference>
<keyword evidence="1" id="KW-0378">Hydrolase</keyword>
<name>A0A9P9FTB0_9HYPO</name>
<dbReference type="InterPro" id="IPR027417">
    <property type="entry name" value="P-loop_NTPase"/>
</dbReference>
<dbReference type="AlphaFoldDB" id="A0A9P9FTB0"/>
<dbReference type="Pfam" id="PF17784">
    <property type="entry name" value="Sulfotransfer_4"/>
    <property type="match status" value="1"/>
</dbReference>
<protein>
    <submittedName>
        <fullName evidence="1">P-loop containing nucleoside triphosphate hydrolase protein</fullName>
    </submittedName>
</protein>
<dbReference type="GO" id="GO:0016787">
    <property type="term" value="F:hydrolase activity"/>
    <property type="evidence" value="ECO:0007669"/>
    <property type="project" value="UniProtKB-KW"/>
</dbReference>
<dbReference type="SUPFAM" id="SSF52540">
    <property type="entry name" value="P-loop containing nucleoside triphosphate hydrolases"/>
    <property type="match status" value="1"/>
</dbReference>
<accession>A0A9P9FTB0</accession>
<organism evidence="1 2">
    <name type="scientific">Dactylonectria macrodidyma</name>
    <dbReference type="NCBI Taxonomy" id="307937"/>
    <lineage>
        <taxon>Eukaryota</taxon>
        <taxon>Fungi</taxon>
        <taxon>Dikarya</taxon>
        <taxon>Ascomycota</taxon>
        <taxon>Pezizomycotina</taxon>
        <taxon>Sordariomycetes</taxon>
        <taxon>Hypocreomycetidae</taxon>
        <taxon>Hypocreales</taxon>
        <taxon>Nectriaceae</taxon>
        <taxon>Dactylonectria</taxon>
    </lineage>
</organism>
<gene>
    <name evidence="1" type="ORF">EDB81DRAFT_674262</name>
</gene>
<dbReference type="EMBL" id="JAGMUV010000001">
    <property type="protein sequence ID" value="KAH7175837.1"/>
    <property type="molecule type" value="Genomic_DNA"/>
</dbReference>
<dbReference type="Proteomes" id="UP000738349">
    <property type="component" value="Unassembled WGS sequence"/>
</dbReference>
<dbReference type="Gene3D" id="3.40.50.300">
    <property type="entry name" value="P-loop containing nucleotide triphosphate hydrolases"/>
    <property type="match status" value="1"/>
</dbReference>
<evidence type="ECO:0000313" key="1">
    <source>
        <dbReference type="EMBL" id="KAH7175837.1"/>
    </source>
</evidence>
<dbReference type="OrthoDB" id="408152at2759"/>
<dbReference type="PANTHER" id="PTHR36978">
    <property type="entry name" value="P-LOOP CONTAINING NUCLEOTIDE TRIPHOSPHATE HYDROLASE"/>
    <property type="match status" value="1"/>
</dbReference>
<proteinExistence type="predicted"/>